<dbReference type="Gene3D" id="2.60.40.10">
    <property type="entry name" value="Immunoglobulins"/>
    <property type="match status" value="1"/>
</dbReference>
<dbReference type="SUPFAM" id="SSF49299">
    <property type="entry name" value="PKD domain"/>
    <property type="match status" value="1"/>
</dbReference>
<sequence length="265" mass="29154">MINVGTRLADGEIETSGLRRETVREVTNTPDAPPPTREYEFANCGDVDVSAGQSHYLCGLPPDEQHEALECTDDQTVSTPQYSRSRTINADGSRGPWGPWQWNDTFRCVDPEGPTTTDIRTILERDLATLPIPPSPLNVQPDQDWTYVNLDTIVFTDPEPTVLTTTVLGTSVEVRVTPVSFAWNFGDGSDPLVTSDPGKPYPDHTVAYAYPTTGDYTITLTTTWEGAFRLTSGATWEPIAGSTTTTTTRDPMSLVERRTRLVTNP</sequence>
<dbReference type="STRING" id="285351.SAMN04488035_1637"/>
<protein>
    <submittedName>
        <fullName evidence="2">PKD domain-containing protein</fullName>
    </submittedName>
</protein>
<dbReference type="AlphaFoldDB" id="A0A1I2FZJ8"/>
<proteinExistence type="predicted"/>
<reference evidence="3" key="1">
    <citation type="submission" date="2016-10" db="EMBL/GenBank/DDBJ databases">
        <authorList>
            <person name="Varghese N."/>
            <person name="Submissions S."/>
        </authorList>
    </citation>
    <scope>NUCLEOTIDE SEQUENCE [LARGE SCALE GENOMIC DNA]</scope>
    <source>
        <strain evidence="3">DSM 19083</strain>
    </source>
</reference>
<keyword evidence="3" id="KW-1185">Reference proteome</keyword>
<organism evidence="2 3">
    <name type="scientific">Flavimobilis marinus</name>
    <dbReference type="NCBI Taxonomy" id="285351"/>
    <lineage>
        <taxon>Bacteria</taxon>
        <taxon>Bacillati</taxon>
        <taxon>Actinomycetota</taxon>
        <taxon>Actinomycetes</taxon>
        <taxon>Micrococcales</taxon>
        <taxon>Jonesiaceae</taxon>
        <taxon>Flavimobilis</taxon>
    </lineage>
</organism>
<dbReference type="Pfam" id="PF18911">
    <property type="entry name" value="PKD_4"/>
    <property type="match status" value="1"/>
</dbReference>
<dbReference type="Proteomes" id="UP000198520">
    <property type="component" value="Unassembled WGS sequence"/>
</dbReference>
<dbReference type="InterPro" id="IPR035986">
    <property type="entry name" value="PKD_dom_sf"/>
</dbReference>
<dbReference type="InterPro" id="IPR013783">
    <property type="entry name" value="Ig-like_fold"/>
</dbReference>
<name>A0A1I2FZJ8_9MICO</name>
<dbReference type="EMBL" id="FONZ01000002">
    <property type="protein sequence ID" value="SFF10834.1"/>
    <property type="molecule type" value="Genomic_DNA"/>
</dbReference>
<evidence type="ECO:0000313" key="2">
    <source>
        <dbReference type="EMBL" id="SFF10834.1"/>
    </source>
</evidence>
<dbReference type="InterPro" id="IPR000601">
    <property type="entry name" value="PKD_dom"/>
</dbReference>
<dbReference type="PROSITE" id="PS50093">
    <property type="entry name" value="PKD"/>
    <property type="match status" value="1"/>
</dbReference>
<evidence type="ECO:0000313" key="3">
    <source>
        <dbReference type="Proteomes" id="UP000198520"/>
    </source>
</evidence>
<dbReference type="GO" id="GO:0005975">
    <property type="term" value="P:carbohydrate metabolic process"/>
    <property type="evidence" value="ECO:0007669"/>
    <property type="project" value="UniProtKB-ARBA"/>
</dbReference>
<feature type="domain" description="PKD" evidence="1">
    <location>
        <begin position="177"/>
        <end position="223"/>
    </location>
</feature>
<dbReference type="CDD" id="cd00146">
    <property type="entry name" value="PKD"/>
    <property type="match status" value="1"/>
</dbReference>
<gene>
    <name evidence="2" type="ORF">SAMN04488035_1637</name>
</gene>
<accession>A0A1I2FZJ8</accession>
<evidence type="ECO:0000259" key="1">
    <source>
        <dbReference type="PROSITE" id="PS50093"/>
    </source>
</evidence>